<gene>
    <name evidence="2" type="ORF">AFUS01_LOCUS15</name>
</gene>
<evidence type="ECO:0000313" key="2">
    <source>
        <dbReference type="EMBL" id="CAG7628999.1"/>
    </source>
</evidence>
<feature type="region of interest" description="Disordered" evidence="1">
    <location>
        <begin position="88"/>
        <end position="109"/>
    </location>
</feature>
<evidence type="ECO:0000313" key="3">
    <source>
        <dbReference type="Proteomes" id="UP000708208"/>
    </source>
</evidence>
<feature type="region of interest" description="Disordered" evidence="1">
    <location>
        <begin position="126"/>
        <end position="152"/>
    </location>
</feature>
<dbReference type="EMBL" id="CAJVCH010000001">
    <property type="protein sequence ID" value="CAG7628999.1"/>
    <property type="molecule type" value="Genomic_DNA"/>
</dbReference>
<dbReference type="AlphaFoldDB" id="A0A8J2J3X5"/>
<evidence type="ECO:0000256" key="1">
    <source>
        <dbReference type="SAM" id="MobiDB-lite"/>
    </source>
</evidence>
<feature type="compositionally biased region" description="Basic and acidic residues" evidence="1">
    <location>
        <begin position="14"/>
        <end position="26"/>
    </location>
</feature>
<protein>
    <submittedName>
        <fullName evidence="2">Uncharacterized protein</fullName>
    </submittedName>
</protein>
<comment type="caution">
    <text evidence="2">The sequence shown here is derived from an EMBL/GenBank/DDBJ whole genome shotgun (WGS) entry which is preliminary data.</text>
</comment>
<sequence>MTGVPTLFAHCNSKKSDSVEETTKDEETSESGNADGEYEETPGDEMNASVESAQETTIHYHHSVVENVDEDNIVKMAQADSALPYDRIQTNGSNISRREQPPLVRKSSHPLQGEIIEIYTTLTSYPNRNPKGKLRESTFPTLGISDDRVTPS</sequence>
<reference evidence="2" key="1">
    <citation type="submission" date="2021-06" db="EMBL/GenBank/DDBJ databases">
        <authorList>
            <person name="Hodson N. C."/>
            <person name="Mongue J. A."/>
            <person name="Jaron S. K."/>
        </authorList>
    </citation>
    <scope>NUCLEOTIDE SEQUENCE</scope>
</reference>
<accession>A0A8J2J3X5</accession>
<keyword evidence="3" id="KW-1185">Reference proteome</keyword>
<name>A0A8J2J3X5_9HEXA</name>
<organism evidence="2 3">
    <name type="scientific">Allacma fusca</name>
    <dbReference type="NCBI Taxonomy" id="39272"/>
    <lineage>
        <taxon>Eukaryota</taxon>
        <taxon>Metazoa</taxon>
        <taxon>Ecdysozoa</taxon>
        <taxon>Arthropoda</taxon>
        <taxon>Hexapoda</taxon>
        <taxon>Collembola</taxon>
        <taxon>Symphypleona</taxon>
        <taxon>Sminthuridae</taxon>
        <taxon>Allacma</taxon>
    </lineage>
</organism>
<feature type="region of interest" description="Disordered" evidence="1">
    <location>
        <begin position="1"/>
        <end position="57"/>
    </location>
</feature>
<dbReference type="Proteomes" id="UP000708208">
    <property type="component" value="Unassembled WGS sequence"/>
</dbReference>
<proteinExistence type="predicted"/>